<gene>
    <name evidence="1" type="ORF">ERS852411_03958</name>
</gene>
<protein>
    <submittedName>
        <fullName evidence="1">Uncharacterized protein</fullName>
    </submittedName>
</protein>
<dbReference type="Proteomes" id="UP000095746">
    <property type="component" value="Unassembled WGS sequence"/>
</dbReference>
<accession>A0A174TNA7</accession>
<evidence type="ECO:0000313" key="1">
    <source>
        <dbReference type="EMBL" id="CUQ08910.1"/>
    </source>
</evidence>
<dbReference type="EMBL" id="CYZT01000669">
    <property type="protein sequence ID" value="CUQ08910.1"/>
    <property type="molecule type" value="Genomic_DNA"/>
</dbReference>
<dbReference type="AlphaFoldDB" id="A0A174TNA7"/>
<proteinExistence type="predicted"/>
<organism evidence="1 2">
    <name type="scientific">Flavonifractor plautii</name>
    <name type="common">Fusobacterium plautii</name>
    <dbReference type="NCBI Taxonomy" id="292800"/>
    <lineage>
        <taxon>Bacteria</taxon>
        <taxon>Bacillati</taxon>
        <taxon>Bacillota</taxon>
        <taxon>Clostridia</taxon>
        <taxon>Eubacteriales</taxon>
        <taxon>Oscillospiraceae</taxon>
        <taxon>Flavonifractor</taxon>
    </lineage>
</organism>
<sequence length="212" mass="22159">MVRPAVDAGPPVGQGHKVHILHAQAAHDGLLGKPSQVVHRQAAVGVHVIQEDLGHFGDGAEADAVEALLNDRLQKGLLGLDAAQIAVGVAAVYVSIGVGVLPPAQKLHGLVAVDVLEPGVQVDVQVLGGVVVVHVDGHIKLYAADGIHQLAHRLPLHHDGVVRLKPDEVGDLLLEKLDAVLIVVGRVVVYRVDALDVPRHVHHGVPGDAHDV</sequence>
<reference evidence="1 2" key="1">
    <citation type="submission" date="2015-09" db="EMBL/GenBank/DDBJ databases">
        <authorList>
            <consortium name="Pathogen Informatics"/>
        </authorList>
    </citation>
    <scope>NUCLEOTIDE SEQUENCE [LARGE SCALE GENOMIC DNA]</scope>
    <source>
        <strain evidence="1 2">2789STDY5608854</strain>
    </source>
</reference>
<name>A0A174TNA7_FLAPL</name>
<evidence type="ECO:0000313" key="2">
    <source>
        <dbReference type="Proteomes" id="UP000095746"/>
    </source>
</evidence>